<dbReference type="Pfam" id="PF02806">
    <property type="entry name" value="Alpha-amylase_C"/>
    <property type="match status" value="1"/>
</dbReference>
<dbReference type="InterPro" id="IPR004193">
    <property type="entry name" value="Glyco_hydro_13_N"/>
</dbReference>
<dbReference type="FunFam" id="2.60.40.1180:FF:000002">
    <property type="entry name" value="1,4-alpha-glucan branching enzyme GlgB"/>
    <property type="match status" value="1"/>
</dbReference>
<keyword evidence="7 10" id="KW-0808">Transferase</keyword>
<sequence length="737" mass="84045">MTLSLALDCAADSLQVDAIVKGHHENPYGFMGIHSLSGGGFIVRAFIPAAEKVELVQRGSKRRIVEMQCIHEDGFFLADLSYRKRQPSFLYKVWYKGNKKAYFVEDIYSVPLLLNSEILTQFTQGDLIDAYRYFGCHQETINGISGMRFSLWAPSAKRVAIVGEFNLWDGRKHLMRKRHEAGVFEAFIPGMSSGEIYKYEIQAADGGLLPLKADPYGRRGELRPSNASITYVAEEFTWEDTAWIKKRGALQNLDAAMSIYEIQMGSWNRDGEEFLNYRSLADRLIPYVKEMGFTHIQTMPISEYPFDGSWGYQPVGLFAPTARFGTPEDFKYFVNACHKAGIGVLFDWVPAHFPLDAHGLAKFDGTCLYEHEDPRQGYHPDWNTGIFNLCRNEVVNYLISSALFWLDEFHIDGLRVDAVSSMLYLNYSREEGEWIPNINGGHENLEAISLLQKMNIHAYGNFDGVITIAEESTAWPGLTTPVDLGGVGFGYKWNMGWMNDSLTYMKEDPLHRQHHHEKITFSLNYAFTENFILPLSHDEVVHGKGSILDRMPGDDWQKFANLRAYYAFMWAHPGKKLLFMGCEFGQSSEWNHDKELEWWLLDHAPHQQTKSLISALNKVYKSSPALHELDCAEEGFRWLQWERPEDSIIAFVRFDKSFHSPVLVICNFTPLERTDYRIGVPKAGQWSLLLNTDAVQYGGSAIEAKDHVMSETVAWDGESESLCLTVPPLSTTLYRFG</sequence>
<dbReference type="InterPro" id="IPR044143">
    <property type="entry name" value="GlgB_N_E_set_prok"/>
</dbReference>
<dbReference type="Gene3D" id="2.60.40.1180">
    <property type="entry name" value="Golgi alpha-mannosidase II"/>
    <property type="match status" value="1"/>
</dbReference>
<dbReference type="GO" id="GO:0005829">
    <property type="term" value="C:cytosol"/>
    <property type="evidence" value="ECO:0007669"/>
    <property type="project" value="TreeGrafter"/>
</dbReference>
<dbReference type="InterPro" id="IPR006048">
    <property type="entry name" value="A-amylase/branching_C"/>
</dbReference>
<dbReference type="Pfam" id="PF00128">
    <property type="entry name" value="Alpha-amylase"/>
    <property type="match status" value="1"/>
</dbReference>
<comment type="catalytic activity">
    <reaction evidence="1 10">
        <text>Transfers a segment of a (1-&gt;4)-alpha-D-glucan chain to a primary hydroxy group in a similar glucan chain.</text>
        <dbReference type="EC" id="2.4.1.18"/>
    </reaction>
</comment>
<dbReference type="KEGG" id="tmk:QGN29_04635"/>
<dbReference type="Pfam" id="PF02922">
    <property type="entry name" value="CBM_48"/>
    <property type="match status" value="1"/>
</dbReference>
<dbReference type="InterPro" id="IPR006407">
    <property type="entry name" value="GlgB"/>
</dbReference>
<evidence type="ECO:0000256" key="10">
    <source>
        <dbReference type="HAMAP-Rule" id="MF_00685"/>
    </source>
</evidence>
<gene>
    <name evidence="10 13" type="primary">glgB</name>
    <name evidence="13" type="ORF">QGN29_04635</name>
</gene>
<feature type="active site" description="Proton donor" evidence="10 11">
    <location>
        <position position="470"/>
    </location>
</feature>
<feature type="active site" description="Nucleophile" evidence="10 11">
    <location>
        <position position="417"/>
    </location>
</feature>
<evidence type="ECO:0000313" key="14">
    <source>
        <dbReference type="Proteomes" id="UP001268683"/>
    </source>
</evidence>
<dbReference type="InterPro" id="IPR014756">
    <property type="entry name" value="Ig_E-set"/>
</dbReference>
<evidence type="ECO:0000256" key="4">
    <source>
        <dbReference type="ARBA" id="ARBA00009000"/>
    </source>
</evidence>
<dbReference type="InterPro" id="IPR013780">
    <property type="entry name" value="Glyco_hydro_b"/>
</dbReference>
<dbReference type="GO" id="GO:0005978">
    <property type="term" value="P:glycogen biosynthetic process"/>
    <property type="evidence" value="ECO:0007669"/>
    <property type="project" value="UniProtKB-UniRule"/>
</dbReference>
<evidence type="ECO:0000256" key="5">
    <source>
        <dbReference type="ARBA" id="ARBA00022600"/>
    </source>
</evidence>
<evidence type="ECO:0000259" key="12">
    <source>
        <dbReference type="SMART" id="SM00642"/>
    </source>
</evidence>
<keyword evidence="8 10" id="KW-0320">Glycogen biosynthesis</keyword>
<dbReference type="InterPro" id="IPR017853">
    <property type="entry name" value="GH"/>
</dbReference>
<dbReference type="RefSeq" id="WP_310799513.1">
    <property type="nucleotide sequence ID" value="NZ_CP123872.1"/>
</dbReference>
<comment type="pathway">
    <text evidence="3 10">Glycan biosynthesis; glycogen biosynthesis.</text>
</comment>
<reference evidence="13" key="1">
    <citation type="submission" date="2023-04" db="EMBL/GenBank/DDBJ databases">
        <title>Complete genome sequence of Temperatibacter marinus.</title>
        <authorList>
            <person name="Rong J.-C."/>
            <person name="Yi M.-L."/>
            <person name="Zhao Q."/>
        </authorList>
    </citation>
    <scope>NUCLEOTIDE SEQUENCE</scope>
    <source>
        <strain evidence="13">NBRC 110045</strain>
    </source>
</reference>
<dbReference type="Gene3D" id="3.20.20.80">
    <property type="entry name" value="Glycosidases"/>
    <property type="match status" value="1"/>
</dbReference>
<dbReference type="CDD" id="cd02855">
    <property type="entry name" value="E_set_GBE_prok_N"/>
    <property type="match status" value="1"/>
</dbReference>
<comment type="function">
    <text evidence="2 10">Catalyzes the formation of the alpha-1,6-glucosidic linkages in glycogen by scission of a 1,4-alpha-linked oligosaccharide from growing alpha-1,4-glucan chains and the subsequent attachment of the oligosaccharide to the alpha-1,6 position.</text>
</comment>
<keyword evidence="6 10" id="KW-0328">Glycosyltransferase</keyword>
<dbReference type="PANTHER" id="PTHR43651:SF3">
    <property type="entry name" value="1,4-ALPHA-GLUCAN-BRANCHING ENZYME"/>
    <property type="match status" value="1"/>
</dbReference>
<evidence type="ECO:0000313" key="13">
    <source>
        <dbReference type="EMBL" id="WND03660.1"/>
    </source>
</evidence>
<comment type="similarity">
    <text evidence="4 10">Belongs to the glycosyl hydrolase 13 family. GlgB subfamily.</text>
</comment>
<evidence type="ECO:0000256" key="2">
    <source>
        <dbReference type="ARBA" id="ARBA00002953"/>
    </source>
</evidence>
<dbReference type="InterPro" id="IPR054169">
    <property type="entry name" value="GlgB_N"/>
</dbReference>
<accession>A0AA52EF97</accession>
<comment type="subunit">
    <text evidence="10">Monomer.</text>
</comment>
<evidence type="ECO:0000256" key="9">
    <source>
        <dbReference type="ARBA" id="ARBA00023277"/>
    </source>
</evidence>
<evidence type="ECO:0000256" key="1">
    <source>
        <dbReference type="ARBA" id="ARBA00000826"/>
    </source>
</evidence>
<dbReference type="FunFam" id="3.20.20.80:FF:000003">
    <property type="entry name" value="1,4-alpha-glucan branching enzyme GlgB"/>
    <property type="match status" value="1"/>
</dbReference>
<keyword evidence="5 10" id="KW-0321">Glycogen metabolism</keyword>
<dbReference type="InterPro" id="IPR037439">
    <property type="entry name" value="Branching_enzy"/>
</dbReference>
<dbReference type="SUPFAM" id="SSF51011">
    <property type="entry name" value="Glycosyl hydrolase domain"/>
    <property type="match status" value="1"/>
</dbReference>
<dbReference type="PIRSF" id="PIRSF000463">
    <property type="entry name" value="GlgB"/>
    <property type="match status" value="1"/>
</dbReference>
<evidence type="ECO:0000256" key="7">
    <source>
        <dbReference type="ARBA" id="ARBA00022679"/>
    </source>
</evidence>
<protein>
    <recommendedName>
        <fullName evidence="10">1,4-alpha-glucan branching enzyme GlgB</fullName>
        <ecNumber evidence="10">2.4.1.18</ecNumber>
    </recommendedName>
    <alternativeName>
        <fullName evidence="10">1,4-alpha-D-glucan:1,4-alpha-D-glucan 6-glucosyl-transferase</fullName>
    </alternativeName>
    <alternativeName>
        <fullName evidence="10">Alpha-(1-&gt;4)-glucan branching enzyme</fullName>
    </alternativeName>
    <alternativeName>
        <fullName evidence="10">Glycogen branching enzyme</fullName>
        <shortName evidence="10">BE</shortName>
    </alternativeName>
</protein>
<dbReference type="NCBIfam" id="TIGR01515">
    <property type="entry name" value="branching_enzym"/>
    <property type="match status" value="1"/>
</dbReference>
<keyword evidence="14" id="KW-1185">Reference proteome</keyword>
<dbReference type="Proteomes" id="UP001268683">
    <property type="component" value="Chromosome"/>
</dbReference>
<keyword evidence="9 10" id="KW-0119">Carbohydrate metabolism</keyword>
<name>A0AA52EF97_9PROT</name>
<dbReference type="HAMAP" id="MF_00685">
    <property type="entry name" value="GlgB"/>
    <property type="match status" value="1"/>
</dbReference>
<dbReference type="EC" id="2.4.1.18" evidence="10"/>
<dbReference type="Gene3D" id="2.60.40.10">
    <property type="entry name" value="Immunoglobulins"/>
    <property type="match status" value="1"/>
</dbReference>
<dbReference type="InterPro" id="IPR013783">
    <property type="entry name" value="Ig-like_fold"/>
</dbReference>
<evidence type="ECO:0000256" key="8">
    <source>
        <dbReference type="ARBA" id="ARBA00023056"/>
    </source>
</evidence>
<dbReference type="CDD" id="cd11322">
    <property type="entry name" value="AmyAc_Glg_BE"/>
    <property type="match status" value="1"/>
</dbReference>
<dbReference type="GO" id="GO:0003844">
    <property type="term" value="F:1,4-alpha-glucan branching enzyme activity"/>
    <property type="evidence" value="ECO:0007669"/>
    <property type="project" value="UniProtKB-UniRule"/>
</dbReference>
<dbReference type="PANTHER" id="PTHR43651">
    <property type="entry name" value="1,4-ALPHA-GLUCAN-BRANCHING ENZYME"/>
    <property type="match status" value="1"/>
</dbReference>
<dbReference type="Pfam" id="PF22019">
    <property type="entry name" value="GlgB_N"/>
    <property type="match status" value="1"/>
</dbReference>
<dbReference type="GO" id="GO:0004553">
    <property type="term" value="F:hydrolase activity, hydrolyzing O-glycosyl compounds"/>
    <property type="evidence" value="ECO:0007669"/>
    <property type="project" value="InterPro"/>
</dbReference>
<evidence type="ECO:0000256" key="11">
    <source>
        <dbReference type="PIRSR" id="PIRSR000463-1"/>
    </source>
</evidence>
<dbReference type="SUPFAM" id="SSF51445">
    <property type="entry name" value="(Trans)glycosidases"/>
    <property type="match status" value="1"/>
</dbReference>
<dbReference type="SMART" id="SM00642">
    <property type="entry name" value="Aamy"/>
    <property type="match status" value="1"/>
</dbReference>
<dbReference type="NCBIfam" id="NF003811">
    <property type="entry name" value="PRK05402.1"/>
    <property type="match status" value="1"/>
</dbReference>
<dbReference type="InterPro" id="IPR006047">
    <property type="entry name" value="GH13_cat_dom"/>
</dbReference>
<dbReference type="NCBIfam" id="NF008967">
    <property type="entry name" value="PRK12313.1"/>
    <property type="match status" value="1"/>
</dbReference>
<organism evidence="13 14">
    <name type="scientific">Temperatibacter marinus</name>
    <dbReference type="NCBI Taxonomy" id="1456591"/>
    <lineage>
        <taxon>Bacteria</taxon>
        <taxon>Pseudomonadati</taxon>
        <taxon>Pseudomonadota</taxon>
        <taxon>Alphaproteobacteria</taxon>
        <taxon>Kordiimonadales</taxon>
        <taxon>Temperatibacteraceae</taxon>
        <taxon>Temperatibacter</taxon>
    </lineage>
</organism>
<dbReference type="AlphaFoldDB" id="A0AA52EF97"/>
<evidence type="ECO:0000256" key="6">
    <source>
        <dbReference type="ARBA" id="ARBA00022676"/>
    </source>
</evidence>
<feature type="domain" description="Glycosyl hydrolase family 13 catalytic" evidence="12">
    <location>
        <begin position="261"/>
        <end position="616"/>
    </location>
</feature>
<proteinExistence type="inferred from homology"/>
<evidence type="ECO:0000256" key="3">
    <source>
        <dbReference type="ARBA" id="ARBA00004964"/>
    </source>
</evidence>
<dbReference type="GO" id="GO:0043169">
    <property type="term" value="F:cation binding"/>
    <property type="evidence" value="ECO:0007669"/>
    <property type="project" value="InterPro"/>
</dbReference>
<dbReference type="SUPFAM" id="SSF81296">
    <property type="entry name" value="E set domains"/>
    <property type="match status" value="2"/>
</dbReference>
<dbReference type="EMBL" id="CP123872">
    <property type="protein sequence ID" value="WND03660.1"/>
    <property type="molecule type" value="Genomic_DNA"/>
</dbReference>